<evidence type="ECO:0000313" key="20">
    <source>
        <dbReference type="Proteomes" id="UP001611580"/>
    </source>
</evidence>
<dbReference type="SUPFAM" id="SSF57716">
    <property type="entry name" value="Glucocorticoid receptor-like (DNA-binding domain)"/>
    <property type="match status" value="1"/>
</dbReference>
<feature type="region of interest" description="Disordered" evidence="16">
    <location>
        <begin position="269"/>
        <end position="295"/>
    </location>
</feature>
<reference evidence="19 20" key="1">
    <citation type="submission" date="2024-10" db="EMBL/GenBank/DDBJ databases">
        <title>The Natural Products Discovery Center: Release of the First 8490 Sequenced Strains for Exploring Actinobacteria Biosynthetic Diversity.</title>
        <authorList>
            <person name="Kalkreuter E."/>
            <person name="Kautsar S.A."/>
            <person name="Yang D."/>
            <person name="Bader C.D."/>
            <person name="Teijaro C.N."/>
            <person name="Fluegel L."/>
            <person name="Davis C.M."/>
            <person name="Simpson J.R."/>
            <person name="Lauterbach L."/>
            <person name="Steele A.D."/>
            <person name="Gui C."/>
            <person name="Meng S."/>
            <person name="Li G."/>
            <person name="Viehrig K."/>
            <person name="Ye F."/>
            <person name="Su P."/>
            <person name="Kiefer A.F."/>
            <person name="Nichols A."/>
            <person name="Cepeda A.J."/>
            <person name="Yan W."/>
            <person name="Fan B."/>
            <person name="Jiang Y."/>
            <person name="Adhikari A."/>
            <person name="Zheng C.-J."/>
            <person name="Schuster L."/>
            <person name="Cowan T.M."/>
            <person name="Smanski M.J."/>
            <person name="Chevrette M.G."/>
            <person name="De Carvalho L.P.S."/>
            <person name="Shen B."/>
        </authorList>
    </citation>
    <scope>NUCLEOTIDE SEQUENCE [LARGE SCALE GENOMIC DNA]</scope>
    <source>
        <strain evidence="19 20">NPDC019481</strain>
    </source>
</reference>
<accession>A0ABW7XDQ7</accession>
<dbReference type="InterPro" id="IPR012319">
    <property type="entry name" value="FPG_cat"/>
</dbReference>
<evidence type="ECO:0000259" key="17">
    <source>
        <dbReference type="PROSITE" id="PS51066"/>
    </source>
</evidence>
<keyword evidence="6 15" id="KW-0863">Zinc-finger</keyword>
<comment type="caution">
    <text evidence="19">The sequence shown here is derived from an EMBL/GenBank/DDBJ whole genome shotgun (WGS) entry which is preliminary data.</text>
</comment>
<evidence type="ECO:0000256" key="16">
    <source>
        <dbReference type="SAM" id="MobiDB-lite"/>
    </source>
</evidence>
<evidence type="ECO:0000256" key="1">
    <source>
        <dbReference type="ARBA" id="ARBA00001947"/>
    </source>
</evidence>
<sequence>MPEGHTVHRLARTFDTLYAGQVLRVSSPQGRFADGAGVLDGRRLVVSEAWGKQLFLGFAPADVSDTQVTGLTRAPDTLWLRTHLGLYGAWTFAGAPDAPEVAHAIGAPRRRIGERDSLPSSAPSVSDVRITSVTPTSDTWDVPEPRGQVRVRLLGAHAVADLTGPTACEVITTDEKQSVEARLGPDPIRDDGDPAAFVARVGRSRVTIGQQLMDQAVVAGVGNIYRAEALFRAGVDPLRPGREVPSATVRAIWDDLVVLMRDGADHGAIVTTRPEDRGPAGGRGRTRQNTDGAPGAVPADQAFYVYHRDGLPCRVCGSPVLVKELAGRNLFWCGTCQT</sequence>
<keyword evidence="4" id="KW-0479">Metal-binding</keyword>
<evidence type="ECO:0000256" key="7">
    <source>
        <dbReference type="ARBA" id="ARBA00022801"/>
    </source>
</evidence>
<organism evidence="19 20">
    <name type="scientific">Promicromonospora kroppenstedtii</name>
    <dbReference type="NCBI Taxonomy" id="440482"/>
    <lineage>
        <taxon>Bacteria</taxon>
        <taxon>Bacillati</taxon>
        <taxon>Actinomycetota</taxon>
        <taxon>Actinomycetes</taxon>
        <taxon>Micrococcales</taxon>
        <taxon>Promicromonosporaceae</taxon>
        <taxon>Promicromonospora</taxon>
    </lineage>
</organism>
<comment type="catalytic activity">
    <reaction evidence="14">
        <text>2'-deoxyribonucleotide-(2'-deoxyribose 5'-phosphate)-2'-deoxyribonucleotide-DNA = a 3'-end 2'-deoxyribonucleotide-(2,3-dehydro-2,3-deoxyribose 5'-phosphate)-DNA + a 5'-end 5'-phospho-2'-deoxyribonucleoside-DNA + H(+)</text>
        <dbReference type="Rhea" id="RHEA:66592"/>
        <dbReference type="Rhea" id="RHEA-COMP:13180"/>
        <dbReference type="Rhea" id="RHEA-COMP:16897"/>
        <dbReference type="Rhea" id="RHEA-COMP:17067"/>
        <dbReference type="ChEBI" id="CHEBI:15378"/>
        <dbReference type="ChEBI" id="CHEBI:136412"/>
        <dbReference type="ChEBI" id="CHEBI:157695"/>
        <dbReference type="ChEBI" id="CHEBI:167181"/>
        <dbReference type="EC" id="4.2.99.18"/>
    </reaction>
</comment>
<keyword evidence="13" id="KW-0326">Glycosidase</keyword>
<dbReference type="PROSITE" id="PS51066">
    <property type="entry name" value="ZF_FPG_2"/>
    <property type="match status" value="1"/>
</dbReference>
<dbReference type="InterPro" id="IPR010663">
    <property type="entry name" value="Znf_FPG/IleRS"/>
</dbReference>
<evidence type="ECO:0000256" key="12">
    <source>
        <dbReference type="ARBA" id="ARBA00023268"/>
    </source>
</evidence>
<protein>
    <recommendedName>
        <fullName evidence="3">DNA-(apurinic or apyrimidinic site) lyase</fullName>
        <ecNumber evidence="3">4.2.99.18</ecNumber>
    </recommendedName>
</protein>
<evidence type="ECO:0000256" key="6">
    <source>
        <dbReference type="ARBA" id="ARBA00022771"/>
    </source>
</evidence>
<keyword evidence="12" id="KW-0511">Multifunctional enzyme</keyword>
<dbReference type="InterPro" id="IPR010979">
    <property type="entry name" value="Ribosomal_uS13-like_H2TH"/>
</dbReference>
<evidence type="ECO:0000256" key="4">
    <source>
        <dbReference type="ARBA" id="ARBA00022723"/>
    </source>
</evidence>
<keyword evidence="9" id="KW-0238">DNA-binding</keyword>
<evidence type="ECO:0000256" key="2">
    <source>
        <dbReference type="ARBA" id="ARBA00009409"/>
    </source>
</evidence>
<dbReference type="Pfam" id="PF06831">
    <property type="entry name" value="H2TH"/>
    <property type="match status" value="1"/>
</dbReference>
<dbReference type="InterPro" id="IPR000214">
    <property type="entry name" value="Znf_DNA_glyclase/AP_lyase"/>
</dbReference>
<keyword evidence="8" id="KW-0862">Zinc</keyword>
<evidence type="ECO:0000256" key="3">
    <source>
        <dbReference type="ARBA" id="ARBA00012720"/>
    </source>
</evidence>
<comment type="similarity">
    <text evidence="2">Belongs to the FPG family.</text>
</comment>
<gene>
    <name evidence="19" type="ORF">ACH47X_00930</name>
</gene>
<dbReference type="InterPro" id="IPR015886">
    <property type="entry name" value="H2TH_FPG"/>
</dbReference>
<name>A0ABW7XDQ7_9MICO</name>
<keyword evidence="10" id="KW-0234">DNA repair</keyword>
<feature type="domain" description="FPG-type" evidence="17">
    <location>
        <begin position="304"/>
        <end position="338"/>
    </location>
</feature>
<evidence type="ECO:0000256" key="9">
    <source>
        <dbReference type="ARBA" id="ARBA00023125"/>
    </source>
</evidence>
<keyword evidence="20" id="KW-1185">Reference proteome</keyword>
<dbReference type="InterPro" id="IPR015887">
    <property type="entry name" value="DNA_glyclase_Znf_dom_DNA_BS"/>
</dbReference>
<feature type="domain" description="Formamidopyrimidine-DNA glycosylase catalytic" evidence="18">
    <location>
        <begin position="2"/>
        <end position="113"/>
    </location>
</feature>
<keyword evidence="11" id="KW-0456">Lyase</keyword>
<dbReference type="Gene3D" id="3.20.190.10">
    <property type="entry name" value="MutM-like, N-terminal"/>
    <property type="match status" value="1"/>
</dbReference>
<dbReference type="SUPFAM" id="SSF46946">
    <property type="entry name" value="S13-like H2TH domain"/>
    <property type="match status" value="1"/>
</dbReference>
<comment type="cofactor">
    <cofactor evidence="1">
        <name>Zn(2+)</name>
        <dbReference type="ChEBI" id="CHEBI:29105"/>
    </cofactor>
</comment>
<dbReference type="SMART" id="SM00898">
    <property type="entry name" value="Fapy_DNA_glyco"/>
    <property type="match status" value="1"/>
</dbReference>
<evidence type="ECO:0000256" key="11">
    <source>
        <dbReference type="ARBA" id="ARBA00023239"/>
    </source>
</evidence>
<dbReference type="PROSITE" id="PS01242">
    <property type="entry name" value="ZF_FPG_1"/>
    <property type="match status" value="1"/>
</dbReference>
<dbReference type="Pfam" id="PF06827">
    <property type="entry name" value="zf-FPG_IleRS"/>
    <property type="match status" value="1"/>
</dbReference>
<evidence type="ECO:0000313" key="19">
    <source>
        <dbReference type="EMBL" id="MFI2485435.1"/>
    </source>
</evidence>
<proteinExistence type="inferred from homology"/>
<evidence type="ECO:0000259" key="18">
    <source>
        <dbReference type="PROSITE" id="PS51068"/>
    </source>
</evidence>
<keyword evidence="7" id="KW-0378">Hydrolase</keyword>
<evidence type="ECO:0000256" key="8">
    <source>
        <dbReference type="ARBA" id="ARBA00022833"/>
    </source>
</evidence>
<dbReference type="SUPFAM" id="SSF81624">
    <property type="entry name" value="N-terminal domain of MutM-like DNA repair proteins"/>
    <property type="match status" value="1"/>
</dbReference>
<evidence type="ECO:0000256" key="13">
    <source>
        <dbReference type="ARBA" id="ARBA00023295"/>
    </source>
</evidence>
<evidence type="ECO:0000256" key="5">
    <source>
        <dbReference type="ARBA" id="ARBA00022763"/>
    </source>
</evidence>
<dbReference type="PANTHER" id="PTHR42697:SF3">
    <property type="entry name" value="ENDONUCLEASE 8 1"/>
    <property type="match status" value="1"/>
</dbReference>
<dbReference type="PROSITE" id="PS51068">
    <property type="entry name" value="FPG_CAT"/>
    <property type="match status" value="1"/>
</dbReference>
<dbReference type="EMBL" id="JBIRYI010000001">
    <property type="protein sequence ID" value="MFI2485435.1"/>
    <property type="molecule type" value="Genomic_DNA"/>
</dbReference>
<dbReference type="InterPro" id="IPR035937">
    <property type="entry name" value="FPG_N"/>
</dbReference>
<dbReference type="Proteomes" id="UP001611580">
    <property type="component" value="Unassembled WGS sequence"/>
</dbReference>
<dbReference type="CDD" id="cd08970">
    <property type="entry name" value="AcNei1_N"/>
    <property type="match status" value="1"/>
</dbReference>
<keyword evidence="5" id="KW-0227">DNA damage</keyword>
<evidence type="ECO:0000256" key="14">
    <source>
        <dbReference type="ARBA" id="ARBA00044632"/>
    </source>
</evidence>
<dbReference type="RefSeq" id="WP_397400528.1">
    <property type="nucleotide sequence ID" value="NZ_JBIRYI010000001.1"/>
</dbReference>
<dbReference type="EC" id="4.2.99.18" evidence="3"/>
<evidence type="ECO:0000256" key="15">
    <source>
        <dbReference type="PROSITE-ProRule" id="PRU00391"/>
    </source>
</evidence>
<dbReference type="Gene3D" id="1.10.8.50">
    <property type="match status" value="1"/>
</dbReference>
<evidence type="ECO:0000256" key="10">
    <source>
        <dbReference type="ARBA" id="ARBA00023204"/>
    </source>
</evidence>
<dbReference type="SMART" id="SM01232">
    <property type="entry name" value="H2TH"/>
    <property type="match status" value="1"/>
</dbReference>
<dbReference type="PANTHER" id="PTHR42697">
    <property type="entry name" value="ENDONUCLEASE 8"/>
    <property type="match status" value="1"/>
</dbReference>